<keyword evidence="3" id="KW-1133">Transmembrane helix</keyword>
<keyword evidence="3" id="KW-0472">Membrane</keyword>
<evidence type="ECO:0000313" key="5">
    <source>
        <dbReference type="Proteomes" id="UP001175226"/>
    </source>
</evidence>
<protein>
    <submittedName>
        <fullName evidence="4">Uncharacterized protein</fullName>
    </submittedName>
</protein>
<reference evidence="4" key="1">
    <citation type="submission" date="2023-06" db="EMBL/GenBank/DDBJ databases">
        <authorList>
            <consortium name="Lawrence Berkeley National Laboratory"/>
            <person name="Ahrendt S."/>
            <person name="Sahu N."/>
            <person name="Indic B."/>
            <person name="Wong-Bajracharya J."/>
            <person name="Merenyi Z."/>
            <person name="Ke H.-M."/>
            <person name="Monk M."/>
            <person name="Kocsube S."/>
            <person name="Drula E."/>
            <person name="Lipzen A."/>
            <person name="Balint B."/>
            <person name="Henrissat B."/>
            <person name="Andreopoulos B."/>
            <person name="Martin F.M."/>
            <person name="Harder C.B."/>
            <person name="Rigling D."/>
            <person name="Ford K.L."/>
            <person name="Foster G.D."/>
            <person name="Pangilinan J."/>
            <person name="Papanicolaou A."/>
            <person name="Barry K."/>
            <person name="LaButti K."/>
            <person name="Viragh M."/>
            <person name="Koriabine M."/>
            <person name="Yan M."/>
            <person name="Riley R."/>
            <person name="Champramary S."/>
            <person name="Plett K.L."/>
            <person name="Tsai I.J."/>
            <person name="Slot J."/>
            <person name="Sipos G."/>
            <person name="Plett J."/>
            <person name="Nagy L.G."/>
            <person name="Grigoriev I.V."/>
        </authorList>
    </citation>
    <scope>NUCLEOTIDE SEQUENCE</scope>
    <source>
        <strain evidence="4">FPL87.14</strain>
    </source>
</reference>
<feature type="coiled-coil region" evidence="1">
    <location>
        <begin position="110"/>
        <end position="141"/>
    </location>
</feature>
<name>A0AA39JC81_9AGAR</name>
<keyword evidence="5" id="KW-1185">Reference proteome</keyword>
<dbReference type="EMBL" id="JAUEPT010000036">
    <property type="protein sequence ID" value="KAK0439928.1"/>
    <property type="molecule type" value="Genomic_DNA"/>
</dbReference>
<dbReference type="AlphaFoldDB" id="A0AA39JC81"/>
<feature type="region of interest" description="Disordered" evidence="2">
    <location>
        <begin position="283"/>
        <end position="319"/>
    </location>
</feature>
<sequence length="353" mass="38736">MLDGGVSIITFIAGFGYAIVVGTSVLFMPVKKITQLHKALMVAAMTFTEVQRHVPLRKRINICKTHLTLIKNVQNLDKTRWGHLKNLLKYMRLKKDVESHCNYVENYSALIKAKIMLEEAESAAKEAAEQAEALEEQTEEEPLDILEEDLRDIYKRDGRWIRVKGRLPRTQRSSRTAATLASVDLLNGSAVSLPIPYPVMRPQPSTPHCPPSELEGIVLEGNLIDLSDTPPDLSQREGILIDLSTDDAESLHRLLSADNESSRREGVDLLNTLLSSSGAIHTPVQTMRPSETPVSTHTSAPANATTDAGPIPGPSAPRKHRRFDRLVDGLEVASSCLSASTGILQAIIDAPTC</sequence>
<proteinExistence type="predicted"/>
<evidence type="ECO:0000256" key="3">
    <source>
        <dbReference type="SAM" id="Phobius"/>
    </source>
</evidence>
<accession>A0AA39JC81</accession>
<keyword evidence="1" id="KW-0175">Coiled coil</keyword>
<evidence type="ECO:0000256" key="2">
    <source>
        <dbReference type="SAM" id="MobiDB-lite"/>
    </source>
</evidence>
<comment type="caution">
    <text evidence="4">The sequence shown here is derived from an EMBL/GenBank/DDBJ whole genome shotgun (WGS) entry which is preliminary data.</text>
</comment>
<keyword evidence="3" id="KW-0812">Transmembrane</keyword>
<dbReference type="Proteomes" id="UP001175226">
    <property type="component" value="Unassembled WGS sequence"/>
</dbReference>
<feature type="compositionally biased region" description="Polar residues" evidence="2">
    <location>
        <begin position="283"/>
        <end position="306"/>
    </location>
</feature>
<evidence type="ECO:0000313" key="4">
    <source>
        <dbReference type="EMBL" id="KAK0439928.1"/>
    </source>
</evidence>
<evidence type="ECO:0000256" key="1">
    <source>
        <dbReference type="SAM" id="Coils"/>
    </source>
</evidence>
<gene>
    <name evidence="4" type="ORF">EV421DRAFT_836500</name>
</gene>
<organism evidence="4 5">
    <name type="scientific">Armillaria borealis</name>
    <dbReference type="NCBI Taxonomy" id="47425"/>
    <lineage>
        <taxon>Eukaryota</taxon>
        <taxon>Fungi</taxon>
        <taxon>Dikarya</taxon>
        <taxon>Basidiomycota</taxon>
        <taxon>Agaricomycotina</taxon>
        <taxon>Agaricomycetes</taxon>
        <taxon>Agaricomycetidae</taxon>
        <taxon>Agaricales</taxon>
        <taxon>Marasmiineae</taxon>
        <taxon>Physalacriaceae</taxon>
        <taxon>Armillaria</taxon>
    </lineage>
</organism>
<feature type="transmembrane region" description="Helical" evidence="3">
    <location>
        <begin position="6"/>
        <end position="28"/>
    </location>
</feature>